<protein>
    <submittedName>
        <fullName evidence="2">GCN5-related N-acetyltransferase</fullName>
    </submittedName>
</protein>
<dbReference type="Pfam" id="PF00583">
    <property type="entry name" value="Acetyltransf_1"/>
    <property type="match status" value="1"/>
</dbReference>
<dbReference type="Proteomes" id="UP000001982">
    <property type="component" value="Chromosome"/>
</dbReference>
<keyword evidence="3" id="KW-1185">Reference proteome</keyword>
<dbReference type="PROSITE" id="PS51186">
    <property type="entry name" value="GNAT"/>
    <property type="match status" value="1"/>
</dbReference>
<dbReference type="KEGG" id="sdn:Sden_2488"/>
<accession>Q12LA8</accession>
<dbReference type="EMBL" id="CP000302">
    <property type="protein sequence ID" value="ABE55768.1"/>
    <property type="molecule type" value="Genomic_DNA"/>
</dbReference>
<dbReference type="AlphaFoldDB" id="Q12LA8"/>
<dbReference type="CDD" id="cd04301">
    <property type="entry name" value="NAT_SF"/>
    <property type="match status" value="1"/>
</dbReference>
<dbReference type="InterPro" id="IPR016181">
    <property type="entry name" value="Acyl_CoA_acyltransferase"/>
</dbReference>
<evidence type="ECO:0000259" key="1">
    <source>
        <dbReference type="PROSITE" id="PS51186"/>
    </source>
</evidence>
<dbReference type="RefSeq" id="WP_011496919.1">
    <property type="nucleotide sequence ID" value="NC_007954.1"/>
</dbReference>
<organism evidence="2 3">
    <name type="scientific">Shewanella denitrificans (strain OS217 / ATCC BAA-1090 / DSM 15013)</name>
    <dbReference type="NCBI Taxonomy" id="318161"/>
    <lineage>
        <taxon>Bacteria</taxon>
        <taxon>Pseudomonadati</taxon>
        <taxon>Pseudomonadota</taxon>
        <taxon>Gammaproteobacteria</taxon>
        <taxon>Alteromonadales</taxon>
        <taxon>Shewanellaceae</taxon>
        <taxon>Shewanella</taxon>
    </lineage>
</organism>
<feature type="domain" description="N-acetyltransferase" evidence="1">
    <location>
        <begin position="1"/>
        <end position="140"/>
    </location>
</feature>
<gene>
    <name evidence="2" type="ordered locus">Sden_2488</name>
</gene>
<dbReference type="InterPro" id="IPR000182">
    <property type="entry name" value="GNAT_dom"/>
</dbReference>
<reference evidence="2 3" key="1">
    <citation type="submission" date="2006-03" db="EMBL/GenBank/DDBJ databases">
        <title>Complete sequence of Shewanella denitrificans OS217.</title>
        <authorList>
            <consortium name="US DOE Joint Genome Institute"/>
            <person name="Copeland A."/>
            <person name="Lucas S."/>
            <person name="Lapidus A."/>
            <person name="Barry K."/>
            <person name="Detter J.C."/>
            <person name="Glavina del Rio T."/>
            <person name="Hammon N."/>
            <person name="Israni S."/>
            <person name="Dalin E."/>
            <person name="Tice H."/>
            <person name="Pitluck S."/>
            <person name="Brettin T."/>
            <person name="Bruce D."/>
            <person name="Han C."/>
            <person name="Tapia R."/>
            <person name="Gilna P."/>
            <person name="Kiss H."/>
            <person name="Schmutz J."/>
            <person name="Larimer F."/>
            <person name="Land M."/>
            <person name="Hauser L."/>
            <person name="Kyrpides N."/>
            <person name="Lykidis A."/>
            <person name="Richardson P."/>
        </authorList>
    </citation>
    <scope>NUCLEOTIDE SEQUENCE [LARGE SCALE GENOMIC DNA]</scope>
    <source>
        <strain evidence="3">OS217 / ATCC BAA-1090 / DSM 15013</strain>
    </source>
</reference>
<proteinExistence type="predicted"/>
<sequence length="140" mass="16072">MIISLAKTEKEISDCFNLISQLRQHLTLADFIHKVKKMSESTGYELVYLNDDGIKAVAGIRMSEWLHSGRYLEIEELITDQSARSKGYGGTLFDWIFCYAKDNSCKQVKLVSGVSRENAHRFYLNKGMVFEAKYFSLNID</sequence>
<dbReference type="OrthoDB" id="9799601at2"/>
<dbReference type="GO" id="GO:0016747">
    <property type="term" value="F:acyltransferase activity, transferring groups other than amino-acyl groups"/>
    <property type="evidence" value="ECO:0007669"/>
    <property type="project" value="InterPro"/>
</dbReference>
<keyword evidence="2" id="KW-0808">Transferase</keyword>
<evidence type="ECO:0000313" key="2">
    <source>
        <dbReference type="EMBL" id="ABE55768.1"/>
    </source>
</evidence>
<dbReference type="eggNOG" id="COG0456">
    <property type="taxonomic scope" value="Bacteria"/>
</dbReference>
<name>Q12LA8_SHEDO</name>
<evidence type="ECO:0000313" key="3">
    <source>
        <dbReference type="Proteomes" id="UP000001982"/>
    </source>
</evidence>
<dbReference type="HOGENOM" id="CLU_013985_34_2_6"/>
<dbReference type="SUPFAM" id="SSF55729">
    <property type="entry name" value="Acyl-CoA N-acyltransferases (Nat)"/>
    <property type="match status" value="1"/>
</dbReference>
<dbReference type="Gene3D" id="3.40.630.30">
    <property type="match status" value="1"/>
</dbReference>